<reference evidence="5 6" key="1">
    <citation type="submission" date="2018-03" db="EMBL/GenBank/DDBJ databases">
        <title>Defining the species Micromonospora saelicesensis and Micromonospora noduli under the framework of genomics.</title>
        <authorList>
            <person name="Riesco R."/>
            <person name="Trujillo M.E."/>
        </authorList>
    </citation>
    <scope>NUCLEOTIDE SEQUENCE [LARGE SCALE GENOMIC DNA]</scope>
    <source>
        <strain evidence="5 6">PSN13</strain>
    </source>
</reference>
<organism evidence="5 6">
    <name type="scientific">Micromonospora saelicesensis</name>
    <dbReference type="NCBI Taxonomy" id="285676"/>
    <lineage>
        <taxon>Bacteria</taxon>
        <taxon>Bacillati</taxon>
        <taxon>Actinomycetota</taxon>
        <taxon>Actinomycetes</taxon>
        <taxon>Micromonosporales</taxon>
        <taxon>Micromonosporaceae</taxon>
        <taxon>Micromonospora</taxon>
    </lineage>
</organism>
<keyword evidence="3" id="KW-0456">Lyase</keyword>
<dbReference type="GO" id="GO:0006567">
    <property type="term" value="P:L-threonine catabolic process"/>
    <property type="evidence" value="ECO:0007669"/>
    <property type="project" value="TreeGrafter"/>
</dbReference>
<dbReference type="GO" id="GO:0004794">
    <property type="term" value="F:threonine deaminase activity"/>
    <property type="evidence" value="ECO:0007669"/>
    <property type="project" value="TreeGrafter"/>
</dbReference>
<dbReference type="GO" id="GO:0006565">
    <property type="term" value="P:L-serine catabolic process"/>
    <property type="evidence" value="ECO:0007669"/>
    <property type="project" value="TreeGrafter"/>
</dbReference>
<evidence type="ECO:0000256" key="3">
    <source>
        <dbReference type="ARBA" id="ARBA00023239"/>
    </source>
</evidence>
<dbReference type="AlphaFoldDB" id="A0A328NH10"/>
<dbReference type="SUPFAM" id="SSF53686">
    <property type="entry name" value="Tryptophan synthase beta subunit-like PLP-dependent enzymes"/>
    <property type="match status" value="1"/>
</dbReference>
<dbReference type="Proteomes" id="UP000249419">
    <property type="component" value="Unassembled WGS sequence"/>
</dbReference>
<dbReference type="InterPro" id="IPR001926">
    <property type="entry name" value="TrpB-like_PALP"/>
</dbReference>
<dbReference type="InterPro" id="IPR050147">
    <property type="entry name" value="Ser/Thr_Dehydratase"/>
</dbReference>
<dbReference type="Pfam" id="PF00291">
    <property type="entry name" value="PALP"/>
    <property type="match status" value="1"/>
</dbReference>
<dbReference type="GO" id="GO:0009097">
    <property type="term" value="P:isoleucine biosynthetic process"/>
    <property type="evidence" value="ECO:0007669"/>
    <property type="project" value="TreeGrafter"/>
</dbReference>
<dbReference type="RefSeq" id="WP_112678898.1">
    <property type="nucleotide sequence ID" value="NZ_PYAG01000041.1"/>
</dbReference>
<dbReference type="PROSITE" id="PS00165">
    <property type="entry name" value="DEHYDRATASE_SER_THR"/>
    <property type="match status" value="1"/>
</dbReference>
<dbReference type="InterPro" id="IPR036052">
    <property type="entry name" value="TrpB-like_PALP_sf"/>
</dbReference>
<evidence type="ECO:0000259" key="4">
    <source>
        <dbReference type="Pfam" id="PF00291"/>
    </source>
</evidence>
<accession>A0A328NH10</accession>
<evidence type="ECO:0000313" key="6">
    <source>
        <dbReference type="Proteomes" id="UP000249419"/>
    </source>
</evidence>
<comment type="cofactor">
    <cofactor evidence="1">
        <name>pyridoxal 5'-phosphate</name>
        <dbReference type="ChEBI" id="CHEBI:597326"/>
    </cofactor>
</comment>
<comment type="caution">
    <text evidence="5">The sequence shown here is derived from an EMBL/GenBank/DDBJ whole genome shotgun (WGS) entry which is preliminary data.</text>
</comment>
<dbReference type="CDD" id="cd01563">
    <property type="entry name" value="Thr-synth_1"/>
    <property type="match status" value="1"/>
</dbReference>
<protein>
    <submittedName>
        <fullName evidence="5">Threonine synthase</fullName>
    </submittedName>
</protein>
<evidence type="ECO:0000256" key="1">
    <source>
        <dbReference type="ARBA" id="ARBA00001933"/>
    </source>
</evidence>
<name>A0A328NH10_9ACTN</name>
<sequence length="396" mass="42082">MYLTHLDCPRCGKEHAADRLQNLCECGSPLLARYDLPAVAKAVTPERFPLRPADLWRYREVLPVADPRHVTTLGEGWTPLLRTPAYGTEIGITDLMVKDEGLIPTGSFKARGAAVGVSRARELGVERIAMPTNGNAGSAWATYAARAGMGATIVMPLEAPSICRRECVAAGADLRLVDGLIGDAGRRVAELIAESNGAIFDAGTLREPYRLEGKKTMGYEIVEQLGWQTPDVIIYPTGGGVGLIGIHKALHELRELGWIGDKLPRLVAVQSTGCAPIVRAFAAGEDRAQPWADAHTVAFGITVPAPLGDELILAALRESSGTAVAVDDADILADLRDFAAREGLLLCPEGAACLTAARQLRAGGWIRAGERVVVLNTGAGLKYPDTVDVSGVPVMR</sequence>
<dbReference type="PANTHER" id="PTHR48078:SF6">
    <property type="entry name" value="L-THREONINE DEHYDRATASE CATABOLIC TDCB"/>
    <property type="match status" value="1"/>
</dbReference>
<dbReference type="GO" id="GO:0030170">
    <property type="term" value="F:pyridoxal phosphate binding"/>
    <property type="evidence" value="ECO:0007669"/>
    <property type="project" value="InterPro"/>
</dbReference>
<dbReference type="EMBL" id="PYAG01000041">
    <property type="protein sequence ID" value="RAO26520.1"/>
    <property type="molecule type" value="Genomic_DNA"/>
</dbReference>
<dbReference type="PANTHER" id="PTHR48078">
    <property type="entry name" value="THREONINE DEHYDRATASE, MITOCHONDRIAL-RELATED"/>
    <property type="match status" value="1"/>
</dbReference>
<feature type="domain" description="Tryptophan synthase beta chain-like PALP" evidence="4">
    <location>
        <begin position="72"/>
        <end position="378"/>
    </location>
</feature>
<proteinExistence type="predicted"/>
<evidence type="ECO:0000256" key="2">
    <source>
        <dbReference type="ARBA" id="ARBA00022898"/>
    </source>
</evidence>
<dbReference type="GO" id="GO:0003941">
    <property type="term" value="F:L-serine ammonia-lyase activity"/>
    <property type="evidence" value="ECO:0007669"/>
    <property type="project" value="TreeGrafter"/>
</dbReference>
<gene>
    <name evidence="5" type="ORF">PSN13_06548</name>
</gene>
<dbReference type="InterPro" id="IPR000634">
    <property type="entry name" value="Ser/Thr_deHydtase_PyrdxlP-BS"/>
</dbReference>
<keyword evidence="2" id="KW-0663">Pyridoxal phosphate</keyword>
<dbReference type="NCBIfam" id="NF006050">
    <property type="entry name" value="PRK08197.1"/>
    <property type="match status" value="1"/>
</dbReference>
<dbReference type="Gene3D" id="3.40.50.1100">
    <property type="match status" value="2"/>
</dbReference>
<evidence type="ECO:0000313" key="5">
    <source>
        <dbReference type="EMBL" id="RAO26520.1"/>
    </source>
</evidence>